<dbReference type="PANTHER" id="PTHR42971:SF1">
    <property type="entry name" value="TRNA (CYTIDINE(34)-2'-O)-METHYLTRANSFERASE"/>
    <property type="match status" value="1"/>
</dbReference>
<evidence type="ECO:0000259" key="7">
    <source>
        <dbReference type="Pfam" id="PF00588"/>
    </source>
</evidence>
<dbReference type="Pfam" id="PF00588">
    <property type="entry name" value="SpoU_methylase"/>
    <property type="match status" value="1"/>
</dbReference>
<evidence type="ECO:0000313" key="9">
    <source>
        <dbReference type="Proteomes" id="UP001232973"/>
    </source>
</evidence>
<dbReference type="SUPFAM" id="SSF75217">
    <property type="entry name" value="alpha/beta knot"/>
    <property type="match status" value="1"/>
</dbReference>
<comment type="subcellular location">
    <subcellularLocation>
        <location evidence="6">Cytoplasm</location>
    </subcellularLocation>
</comment>
<keyword evidence="5 6" id="KW-0819">tRNA processing</keyword>
<feature type="binding site" evidence="6">
    <location>
        <position position="77"/>
    </location>
    <ligand>
        <name>S-adenosyl-L-methionine</name>
        <dbReference type="ChEBI" id="CHEBI:59789"/>
    </ligand>
</feature>
<comment type="caution">
    <text evidence="8">The sequence shown here is derived from an EMBL/GenBank/DDBJ whole genome shotgun (WGS) entry which is preliminary data.</text>
</comment>
<feature type="binding site" evidence="6">
    <location>
        <position position="128"/>
    </location>
    <ligand>
        <name>S-adenosyl-L-methionine</name>
        <dbReference type="ChEBI" id="CHEBI:59789"/>
    </ligand>
</feature>
<evidence type="ECO:0000256" key="2">
    <source>
        <dbReference type="ARBA" id="ARBA00022603"/>
    </source>
</evidence>
<dbReference type="Proteomes" id="UP001232973">
    <property type="component" value="Unassembled WGS sequence"/>
</dbReference>
<dbReference type="EC" id="2.1.1.207" evidence="6"/>
<protein>
    <recommendedName>
        <fullName evidence="6">Putative tRNA (cytidine(34)-2'-O)-methyltransferase</fullName>
        <ecNumber evidence="6">2.1.1.207</ecNumber>
    </recommendedName>
    <alternativeName>
        <fullName evidence="6">tRNA (cytidine/uridine-2'-O-)-methyltransferase</fullName>
    </alternativeName>
</protein>
<evidence type="ECO:0000256" key="6">
    <source>
        <dbReference type="HAMAP-Rule" id="MF_01885"/>
    </source>
</evidence>
<feature type="domain" description="tRNA/rRNA methyltransferase SpoU type" evidence="7">
    <location>
        <begin position="1"/>
        <end position="139"/>
    </location>
</feature>
<reference evidence="8 9" key="1">
    <citation type="submission" date="2023-07" db="EMBL/GenBank/DDBJ databases">
        <title>Genomic Encyclopedia of Type Strains, Phase IV (KMG-IV): sequencing the most valuable type-strain genomes for metagenomic binning, comparative biology and taxonomic classification.</title>
        <authorList>
            <person name="Goeker M."/>
        </authorList>
    </citation>
    <scope>NUCLEOTIDE SEQUENCE [LARGE SCALE GENOMIC DNA]</scope>
    <source>
        <strain evidence="8 9">DSM 4006</strain>
    </source>
</reference>
<dbReference type="InterPro" id="IPR001537">
    <property type="entry name" value="SpoU_MeTrfase"/>
</dbReference>
<comment type="similarity">
    <text evidence="6">Belongs to the class IV-like SAM-binding methyltransferase superfamily. RNA methyltransferase TrmH family. TrmL subfamily.</text>
</comment>
<feature type="binding site" evidence="6">
    <location>
        <position position="120"/>
    </location>
    <ligand>
        <name>S-adenosyl-L-methionine</name>
        <dbReference type="ChEBI" id="CHEBI:59789"/>
    </ligand>
</feature>
<dbReference type="HAMAP" id="MF_01885">
    <property type="entry name" value="tRNA_methyltr_TrmL"/>
    <property type="match status" value="1"/>
</dbReference>
<dbReference type="Gene3D" id="3.40.1280.10">
    <property type="match status" value="1"/>
</dbReference>
<evidence type="ECO:0000256" key="1">
    <source>
        <dbReference type="ARBA" id="ARBA00022490"/>
    </source>
</evidence>
<dbReference type="InterPro" id="IPR029026">
    <property type="entry name" value="tRNA_m1G_MTases_N"/>
</dbReference>
<proteinExistence type="inferred from homology"/>
<dbReference type="GO" id="GO:0032259">
    <property type="term" value="P:methylation"/>
    <property type="evidence" value="ECO:0007669"/>
    <property type="project" value="UniProtKB-KW"/>
</dbReference>
<dbReference type="CDD" id="cd18094">
    <property type="entry name" value="SpoU-like_TrmL"/>
    <property type="match status" value="1"/>
</dbReference>
<dbReference type="PANTHER" id="PTHR42971">
    <property type="entry name" value="TRNA (CYTIDINE(34)-2'-O)-METHYLTRANSFERASE"/>
    <property type="match status" value="1"/>
</dbReference>
<evidence type="ECO:0000313" key="8">
    <source>
        <dbReference type="EMBL" id="MDQ0190737.1"/>
    </source>
</evidence>
<keyword evidence="9" id="KW-1185">Reference proteome</keyword>
<evidence type="ECO:0000256" key="4">
    <source>
        <dbReference type="ARBA" id="ARBA00022691"/>
    </source>
</evidence>
<gene>
    <name evidence="8" type="ORF">J2S03_002604</name>
</gene>
<sequence length="152" mass="17157">MHIVLVEPEIPANTGNISRTCAVTGCVLHLIRPLGFSTDDRQLKRAGLDYWHLLDVRYHDSIQELWALHPDARFFYVETQGKHLYTEVTYGPDDFLVFGKETKGLPPDILAANEETTVRIPIRDEARSLNLSNAVAIVAFEALRQNGFPGLR</sequence>
<evidence type="ECO:0000256" key="5">
    <source>
        <dbReference type="ARBA" id="ARBA00022694"/>
    </source>
</evidence>
<keyword evidence="4 6" id="KW-0949">S-adenosyl-L-methionine</keyword>
<dbReference type="PIRSF" id="PIRSF029256">
    <property type="entry name" value="SpoU_TrmH_prd"/>
    <property type="match status" value="1"/>
</dbReference>
<comment type="catalytic activity">
    <reaction evidence="6">
        <text>5-carboxymethylaminomethyluridine(34) in tRNA(Leu) + S-adenosyl-L-methionine = 5-carboxymethylaminomethyl-2'-O-methyluridine(34) in tRNA(Leu) + S-adenosyl-L-homocysteine + H(+)</text>
        <dbReference type="Rhea" id="RHEA:43088"/>
        <dbReference type="Rhea" id="RHEA-COMP:10333"/>
        <dbReference type="Rhea" id="RHEA-COMP:10334"/>
        <dbReference type="ChEBI" id="CHEBI:15378"/>
        <dbReference type="ChEBI" id="CHEBI:57856"/>
        <dbReference type="ChEBI" id="CHEBI:59789"/>
        <dbReference type="ChEBI" id="CHEBI:74508"/>
        <dbReference type="ChEBI" id="CHEBI:74511"/>
        <dbReference type="EC" id="2.1.1.207"/>
    </reaction>
</comment>
<feature type="binding site" evidence="6">
    <location>
        <position position="99"/>
    </location>
    <ligand>
        <name>S-adenosyl-L-methionine</name>
        <dbReference type="ChEBI" id="CHEBI:59789"/>
    </ligand>
</feature>
<accession>A0ABT9XKA7</accession>
<comment type="function">
    <text evidence="6">Could methylate the ribose at the nucleotide 34 wobble position in tRNA.</text>
</comment>
<dbReference type="RefSeq" id="WP_274454490.1">
    <property type="nucleotide sequence ID" value="NZ_CP067097.1"/>
</dbReference>
<comment type="catalytic activity">
    <reaction evidence="6">
        <text>cytidine(34) in tRNA + S-adenosyl-L-methionine = 2'-O-methylcytidine(34) in tRNA + S-adenosyl-L-homocysteine + H(+)</text>
        <dbReference type="Rhea" id="RHEA:43084"/>
        <dbReference type="Rhea" id="RHEA-COMP:10331"/>
        <dbReference type="Rhea" id="RHEA-COMP:10332"/>
        <dbReference type="ChEBI" id="CHEBI:15378"/>
        <dbReference type="ChEBI" id="CHEBI:57856"/>
        <dbReference type="ChEBI" id="CHEBI:59789"/>
        <dbReference type="ChEBI" id="CHEBI:74495"/>
        <dbReference type="ChEBI" id="CHEBI:82748"/>
        <dbReference type="EC" id="2.1.1.207"/>
    </reaction>
</comment>
<evidence type="ECO:0000256" key="3">
    <source>
        <dbReference type="ARBA" id="ARBA00022679"/>
    </source>
</evidence>
<name>A0ABT9XKA7_9BACL</name>
<keyword evidence="3 6" id="KW-0808">Transferase</keyword>
<keyword evidence="1 6" id="KW-0963">Cytoplasm</keyword>
<keyword evidence="2 6" id="KW-0489">Methyltransferase</keyword>
<organism evidence="8 9">
    <name type="scientific">Alicyclobacillus cycloheptanicus</name>
    <dbReference type="NCBI Taxonomy" id="1457"/>
    <lineage>
        <taxon>Bacteria</taxon>
        <taxon>Bacillati</taxon>
        <taxon>Bacillota</taxon>
        <taxon>Bacilli</taxon>
        <taxon>Bacillales</taxon>
        <taxon>Alicyclobacillaceae</taxon>
        <taxon>Alicyclobacillus</taxon>
    </lineage>
</organism>
<dbReference type="InterPro" id="IPR029028">
    <property type="entry name" value="Alpha/beta_knot_MTases"/>
</dbReference>
<dbReference type="EMBL" id="JAUSTP010000023">
    <property type="protein sequence ID" value="MDQ0190737.1"/>
    <property type="molecule type" value="Genomic_DNA"/>
</dbReference>
<dbReference type="GO" id="GO:0008168">
    <property type="term" value="F:methyltransferase activity"/>
    <property type="evidence" value="ECO:0007669"/>
    <property type="project" value="UniProtKB-KW"/>
</dbReference>
<dbReference type="InterPro" id="IPR016914">
    <property type="entry name" value="TrmL"/>
</dbReference>